<evidence type="ECO:0000256" key="2">
    <source>
        <dbReference type="ARBA" id="ARBA00022490"/>
    </source>
</evidence>
<dbReference type="GO" id="GO:0005737">
    <property type="term" value="C:cytoplasm"/>
    <property type="evidence" value="ECO:0007669"/>
    <property type="project" value="UniProtKB-SubCell"/>
</dbReference>
<evidence type="ECO:0000256" key="3">
    <source>
        <dbReference type="ARBA" id="ARBA00022614"/>
    </source>
</evidence>
<proteinExistence type="evidence at transcript level"/>
<sequence length="532" mass="60935">MPSLLEALKEKYGLRREIDTEELVAIFLPKLPPLLSAPDILILNDCNIDCAGEPEDLKKKCCSVKELDLAQNKLASWNEVFRILSHMPRVEFVNLSKNRLHGPVAPPTEFCLTHLRSLVLNNTGLDWDSVDSLLNLLPALQELHLSLNDYRNVLIDTFDDFTIGEFDELTITDEEDNKIEDSEQQQQQQRNCTYKSDKDGNCTGSEDGATCIEPVPIDNDSESERASNSNIINDFPCSSSTSYRHSDSTSSMYKKTNAHCGVKKLHFTGNPVQDWAEICRLGRVFPKLESLVLAECPLRAVEPVPRPSSCSSDKSTEDEECDRDPPYEYFKNLTFLNLSSTNINTWDDVDRLAKFPSLKNLRVQNWPLWEKCDSTEHERRQLLIARLPYVETLNGGGVISHAERVDAERAFIRYYMDRPESDRPARYNELVAIHGKLDPLVNIDLRPKKRVKVTFTYGDVSEVRSVDVYRSVVDLKSRLERLVSIPANKMRLFYVDQDSRDLQGPEEMKYPHKKLYSYNIRSGDEIIIDQKH</sequence>
<dbReference type="PANTHER" id="PTHR46545">
    <property type="entry name" value="LEUCINE-RICH REPEAT-CONTAINING PROTEIN 51"/>
    <property type="match status" value="1"/>
</dbReference>
<dbReference type="InterPro" id="IPR047991">
    <property type="entry name" value="TBCEL_Ubl"/>
</dbReference>
<evidence type="ECO:0000259" key="6">
    <source>
        <dbReference type="Pfam" id="PF14560"/>
    </source>
</evidence>
<dbReference type="AlphaFoldDB" id="A0A0K8TNP9"/>
<accession>A0A0K8TNP9</accession>
<organism evidence="7">
    <name type="scientific">Tabanus bromius</name>
    <name type="common">Band-eyed brown horse fly</name>
    <dbReference type="NCBI Taxonomy" id="304241"/>
    <lineage>
        <taxon>Eukaryota</taxon>
        <taxon>Metazoa</taxon>
        <taxon>Ecdysozoa</taxon>
        <taxon>Arthropoda</taxon>
        <taxon>Hexapoda</taxon>
        <taxon>Insecta</taxon>
        <taxon>Pterygota</taxon>
        <taxon>Neoptera</taxon>
        <taxon>Endopterygota</taxon>
        <taxon>Diptera</taxon>
        <taxon>Brachycera</taxon>
        <taxon>Tabanomorpha</taxon>
        <taxon>Tabanoidea</taxon>
        <taxon>Tabanidae</taxon>
        <taxon>Tabanus</taxon>
    </lineage>
</organism>
<dbReference type="InterPro" id="IPR032675">
    <property type="entry name" value="LRR_dom_sf"/>
</dbReference>
<dbReference type="FunFam" id="3.80.10.10:FF:000846">
    <property type="entry name" value="Predicted protein"/>
    <property type="match status" value="1"/>
</dbReference>
<comment type="subcellular location">
    <subcellularLocation>
        <location evidence="1">Cytoplasm</location>
    </subcellularLocation>
</comment>
<dbReference type="SUPFAM" id="SSF52058">
    <property type="entry name" value="L domain-like"/>
    <property type="match status" value="1"/>
</dbReference>
<protein>
    <submittedName>
        <fullName evidence="7">Putative tubulin-specific chaperone e</fullName>
    </submittedName>
</protein>
<dbReference type="EMBL" id="GDAI01001586">
    <property type="protein sequence ID" value="JAI16017.1"/>
    <property type="molecule type" value="mRNA"/>
</dbReference>
<evidence type="ECO:0000313" key="7">
    <source>
        <dbReference type="EMBL" id="JAI16017.1"/>
    </source>
</evidence>
<name>A0A0K8TNP9_TABBR</name>
<feature type="domain" description="Ubiquitin-like" evidence="6">
    <location>
        <begin position="464"/>
        <end position="528"/>
    </location>
</feature>
<feature type="region of interest" description="Disordered" evidence="5">
    <location>
        <begin position="303"/>
        <end position="323"/>
    </location>
</feature>
<reference evidence="7" key="1">
    <citation type="journal article" date="2015" name="Insect Biochem. Mol. Biol.">
        <title>An insight into the sialome of the horse fly, Tabanus bromius.</title>
        <authorList>
            <person name="Ribeiro J.M."/>
            <person name="Kazimirova M."/>
            <person name="Takac P."/>
            <person name="Andersen J.F."/>
            <person name="Francischetti I.M."/>
        </authorList>
    </citation>
    <scope>NUCLEOTIDE SEQUENCE</scope>
</reference>
<dbReference type="InterPro" id="IPR000626">
    <property type="entry name" value="Ubiquitin-like_dom"/>
</dbReference>
<dbReference type="CDD" id="cd17045">
    <property type="entry name" value="Ubl_TBCEL"/>
    <property type="match status" value="1"/>
</dbReference>
<dbReference type="PANTHER" id="PTHR46545:SF1">
    <property type="entry name" value="LEUCINE-RICH REPEAT-CONTAINING PROTEIN 51"/>
    <property type="match status" value="1"/>
</dbReference>
<evidence type="ECO:0000256" key="1">
    <source>
        <dbReference type="ARBA" id="ARBA00004496"/>
    </source>
</evidence>
<keyword evidence="4" id="KW-0677">Repeat</keyword>
<evidence type="ECO:0000256" key="4">
    <source>
        <dbReference type="ARBA" id="ARBA00022737"/>
    </source>
</evidence>
<dbReference type="Pfam" id="PF14560">
    <property type="entry name" value="Ubiquitin_2"/>
    <property type="match status" value="1"/>
</dbReference>
<dbReference type="Gene3D" id="3.10.20.90">
    <property type="entry name" value="Phosphatidylinositol 3-kinase Catalytic Subunit, Chain A, domain 1"/>
    <property type="match status" value="1"/>
</dbReference>
<dbReference type="SUPFAM" id="SSF54236">
    <property type="entry name" value="Ubiquitin-like"/>
    <property type="match status" value="1"/>
</dbReference>
<feature type="region of interest" description="Disordered" evidence="5">
    <location>
        <begin position="174"/>
        <end position="231"/>
    </location>
</feature>
<keyword evidence="2" id="KW-0963">Cytoplasm</keyword>
<keyword evidence="3" id="KW-0433">Leucine-rich repeat</keyword>
<evidence type="ECO:0000256" key="5">
    <source>
        <dbReference type="SAM" id="MobiDB-lite"/>
    </source>
</evidence>
<dbReference type="Gene3D" id="3.80.10.10">
    <property type="entry name" value="Ribonuclease Inhibitor"/>
    <property type="match status" value="2"/>
</dbReference>
<dbReference type="InterPro" id="IPR029071">
    <property type="entry name" value="Ubiquitin-like_domsf"/>
</dbReference>